<keyword evidence="3 7" id="KW-0560">Oxidoreductase</keyword>
<evidence type="ECO:0000256" key="5">
    <source>
        <dbReference type="ARBA" id="ARBA00023284"/>
    </source>
</evidence>
<feature type="domain" description="FAD/NAD(P)-binding" evidence="9">
    <location>
        <begin position="7"/>
        <end position="299"/>
    </location>
</feature>
<comment type="subunit">
    <text evidence="7">Homodimer.</text>
</comment>
<dbReference type="GO" id="GO:0004791">
    <property type="term" value="F:thioredoxin-disulfide reductase (NADPH) activity"/>
    <property type="evidence" value="ECO:0007669"/>
    <property type="project" value="UniProtKB-UniRule"/>
</dbReference>
<dbReference type="InterPro" id="IPR005982">
    <property type="entry name" value="Thioredox_Rdtase"/>
</dbReference>
<sequence>MSESTLYDLVIIGAGPAGISAAIYASRALLTTVVLEQTSPGGQVLLTSEVDNYPGVPSTSGYELIQAMENQAKDLGVTIHSVQVSSISSTCDNNFIISCNGGTSYNAKAVILASGSTPRKAGFEGEEDFIGRGISYCATCDGMFYRNKPVYVVGGGNSAAEEALFLTRFASEVHMIIRKDHLRAQAALVDQILQNEKIFVHFRTTISKVEGEDLLTKLYLHNEDTDEITCISGDPGSFGVFVFVGQLPSSELIKEFAELDQTGAVITDEYMATRTPGLYCAGDVRSKVLRQIITAASDGAVAATSVAGYLGQPIAG</sequence>
<name>A0A9D1HX94_9ACTN</name>
<dbReference type="InterPro" id="IPR036188">
    <property type="entry name" value="FAD/NAD-bd_sf"/>
</dbReference>
<comment type="caution">
    <text evidence="10">The sequence shown here is derived from an EMBL/GenBank/DDBJ whole genome shotgun (WGS) entry which is preliminary data.</text>
</comment>
<dbReference type="PRINTS" id="PR00469">
    <property type="entry name" value="PNDRDTASEII"/>
</dbReference>
<dbReference type="InterPro" id="IPR008255">
    <property type="entry name" value="Pyr_nucl-diS_OxRdtase_2_AS"/>
</dbReference>
<dbReference type="GO" id="GO:0005737">
    <property type="term" value="C:cytoplasm"/>
    <property type="evidence" value="ECO:0007669"/>
    <property type="project" value="InterPro"/>
</dbReference>
<evidence type="ECO:0000313" key="10">
    <source>
        <dbReference type="EMBL" id="HIU24199.1"/>
    </source>
</evidence>
<evidence type="ECO:0000256" key="3">
    <source>
        <dbReference type="ARBA" id="ARBA00023002"/>
    </source>
</evidence>
<dbReference type="Proteomes" id="UP000824078">
    <property type="component" value="Unassembled WGS sequence"/>
</dbReference>
<evidence type="ECO:0000256" key="4">
    <source>
        <dbReference type="ARBA" id="ARBA00023157"/>
    </source>
</evidence>
<evidence type="ECO:0000256" key="1">
    <source>
        <dbReference type="ARBA" id="ARBA00022630"/>
    </source>
</evidence>
<comment type="cofactor">
    <cofactor evidence="8">
        <name>FAD</name>
        <dbReference type="ChEBI" id="CHEBI:57692"/>
    </cofactor>
    <text evidence="8">Binds 1 FAD per subunit.</text>
</comment>
<evidence type="ECO:0000256" key="2">
    <source>
        <dbReference type="ARBA" id="ARBA00022827"/>
    </source>
</evidence>
<evidence type="ECO:0000256" key="7">
    <source>
        <dbReference type="RuleBase" id="RU003880"/>
    </source>
</evidence>
<dbReference type="PROSITE" id="PS00573">
    <property type="entry name" value="PYRIDINE_REDOX_2"/>
    <property type="match status" value="1"/>
</dbReference>
<keyword evidence="4" id="KW-1015">Disulfide bond</keyword>
<proteinExistence type="inferred from homology"/>
<dbReference type="AlphaFoldDB" id="A0A9D1HX94"/>
<evidence type="ECO:0000256" key="8">
    <source>
        <dbReference type="RuleBase" id="RU003881"/>
    </source>
</evidence>
<accession>A0A9D1HX94</accession>
<dbReference type="Gene3D" id="3.50.50.60">
    <property type="entry name" value="FAD/NAD(P)-binding domain"/>
    <property type="match status" value="2"/>
</dbReference>
<evidence type="ECO:0000256" key="6">
    <source>
        <dbReference type="ARBA" id="ARBA00048132"/>
    </source>
</evidence>
<organism evidence="10 11">
    <name type="scientific">Candidatus Coprovicinus avistercoris</name>
    <dbReference type="NCBI Taxonomy" id="2840754"/>
    <lineage>
        <taxon>Bacteria</taxon>
        <taxon>Bacillati</taxon>
        <taxon>Actinomycetota</taxon>
        <taxon>Coriobacteriia</taxon>
        <taxon>Coriobacteriales</taxon>
        <taxon>Coriobacteriaceae</taxon>
        <taxon>Coriobacteriaceae incertae sedis</taxon>
        <taxon>Candidatus Coprovicinus</taxon>
    </lineage>
</organism>
<dbReference type="InterPro" id="IPR050097">
    <property type="entry name" value="Ferredoxin-NADP_redctase_2"/>
</dbReference>
<dbReference type="InterPro" id="IPR023753">
    <property type="entry name" value="FAD/NAD-binding_dom"/>
</dbReference>
<dbReference type="PANTHER" id="PTHR48105">
    <property type="entry name" value="THIOREDOXIN REDUCTASE 1-RELATED-RELATED"/>
    <property type="match status" value="1"/>
</dbReference>
<comment type="similarity">
    <text evidence="7">Belongs to the class-II pyridine nucleotide-disulfide oxidoreductase family.</text>
</comment>
<dbReference type="Pfam" id="PF07992">
    <property type="entry name" value="Pyr_redox_2"/>
    <property type="match status" value="1"/>
</dbReference>
<keyword evidence="5 7" id="KW-0676">Redox-active center</keyword>
<evidence type="ECO:0000313" key="11">
    <source>
        <dbReference type="Proteomes" id="UP000824078"/>
    </source>
</evidence>
<reference evidence="10" key="1">
    <citation type="submission" date="2020-10" db="EMBL/GenBank/DDBJ databases">
        <authorList>
            <person name="Gilroy R."/>
        </authorList>
    </citation>
    <scope>NUCLEOTIDE SEQUENCE</scope>
    <source>
        <strain evidence="10">ChiHjej12B11-29160</strain>
    </source>
</reference>
<keyword evidence="2 7" id="KW-0274">FAD</keyword>
<comment type="catalytic activity">
    <reaction evidence="6 7">
        <text>[thioredoxin]-dithiol + NADP(+) = [thioredoxin]-disulfide + NADPH + H(+)</text>
        <dbReference type="Rhea" id="RHEA:20345"/>
        <dbReference type="Rhea" id="RHEA-COMP:10698"/>
        <dbReference type="Rhea" id="RHEA-COMP:10700"/>
        <dbReference type="ChEBI" id="CHEBI:15378"/>
        <dbReference type="ChEBI" id="CHEBI:29950"/>
        <dbReference type="ChEBI" id="CHEBI:50058"/>
        <dbReference type="ChEBI" id="CHEBI:57783"/>
        <dbReference type="ChEBI" id="CHEBI:58349"/>
        <dbReference type="EC" id="1.8.1.9"/>
    </reaction>
</comment>
<dbReference type="PRINTS" id="PR00368">
    <property type="entry name" value="FADPNR"/>
</dbReference>
<dbReference type="EMBL" id="DVMQ01000015">
    <property type="protein sequence ID" value="HIU24199.1"/>
    <property type="molecule type" value="Genomic_DNA"/>
</dbReference>
<evidence type="ECO:0000259" key="9">
    <source>
        <dbReference type="Pfam" id="PF07992"/>
    </source>
</evidence>
<gene>
    <name evidence="10" type="primary">trxB</name>
    <name evidence="10" type="ORF">IAD17_04700</name>
</gene>
<dbReference type="GO" id="GO:0019430">
    <property type="term" value="P:removal of superoxide radicals"/>
    <property type="evidence" value="ECO:0007669"/>
    <property type="project" value="UniProtKB-UniRule"/>
</dbReference>
<keyword evidence="1 7" id="KW-0285">Flavoprotein</keyword>
<dbReference type="EC" id="1.8.1.9" evidence="7"/>
<protein>
    <recommendedName>
        <fullName evidence="7">Thioredoxin reductase</fullName>
        <ecNumber evidence="7">1.8.1.9</ecNumber>
    </recommendedName>
</protein>
<dbReference type="SUPFAM" id="SSF51905">
    <property type="entry name" value="FAD/NAD(P)-binding domain"/>
    <property type="match status" value="1"/>
</dbReference>
<dbReference type="NCBIfam" id="TIGR01292">
    <property type="entry name" value="TRX_reduct"/>
    <property type="match status" value="1"/>
</dbReference>
<reference evidence="10" key="2">
    <citation type="journal article" date="2021" name="PeerJ">
        <title>Extensive microbial diversity within the chicken gut microbiome revealed by metagenomics and culture.</title>
        <authorList>
            <person name="Gilroy R."/>
            <person name="Ravi A."/>
            <person name="Getino M."/>
            <person name="Pursley I."/>
            <person name="Horton D.L."/>
            <person name="Alikhan N.F."/>
            <person name="Baker D."/>
            <person name="Gharbi K."/>
            <person name="Hall N."/>
            <person name="Watson M."/>
            <person name="Adriaenssens E.M."/>
            <person name="Foster-Nyarko E."/>
            <person name="Jarju S."/>
            <person name="Secka A."/>
            <person name="Antonio M."/>
            <person name="Oren A."/>
            <person name="Chaudhuri R.R."/>
            <person name="La Ragione R."/>
            <person name="Hildebrand F."/>
            <person name="Pallen M.J."/>
        </authorList>
    </citation>
    <scope>NUCLEOTIDE SEQUENCE</scope>
    <source>
        <strain evidence="10">ChiHjej12B11-29160</strain>
    </source>
</reference>
<keyword evidence="8" id="KW-0521">NADP</keyword>